<dbReference type="InterPro" id="IPR050534">
    <property type="entry name" value="Coronavir_polyprotein_1ab"/>
</dbReference>
<dbReference type="InterPro" id="IPR027417">
    <property type="entry name" value="P-loop_NTPase"/>
</dbReference>
<evidence type="ECO:0000313" key="6">
    <source>
        <dbReference type="EMBL" id="KWD99165.1"/>
    </source>
</evidence>
<keyword evidence="4" id="KW-0067">ATP-binding</keyword>
<dbReference type="Proteomes" id="UP000062998">
    <property type="component" value="Unassembled WGS sequence"/>
</dbReference>
<dbReference type="SUPFAM" id="SSF52540">
    <property type="entry name" value="P-loop containing nucleoside triphosphate hydrolases"/>
    <property type="match status" value="1"/>
</dbReference>
<evidence type="ECO:0000256" key="3">
    <source>
        <dbReference type="ARBA" id="ARBA00022806"/>
    </source>
</evidence>
<keyword evidence="2" id="KW-0378">Hydrolase</keyword>
<dbReference type="InterPro" id="IPR047187">
    <property type="entry name" value="SF1_C_Upf1"/>
</dbReference>
<organism evidence="6 7">
    <name type="scientific">Burkholderia ubonensis</name>
    <dbReference type="NCBI Taxonomy" id="101571"/>
    <lineage>
        <taxon>Bacteria</taxon>
        <taxon>Pseudomonadati</taxon>
        <taxon>Pseudomonadota</taxon>
        <taxon>Betaproteobacteria</taxon>
        <taxon>Burkholderiales</taxon>
        <taxon>Burkholderiaceae</taxon>
        <taxon>Burkholderia</taxon>
        <taxon>Burkholderia cepacia complex</taxon>
    </lineage>
</organism>
<evidence type="ECO:0000313" key="7">
    <source>
        <dbReference type="Proteomes" id="UP000062998"/>
    </source>
</evidence>
<dbReference type="GO" id="GO:0016787">
    <property type="term" value="F:hydrolase activity"/>
    <property type="evidence" value="ECO:0007669"/>
    <property type="project" value="UniProtKB-KW"/>
</dbReference>
<comment type="caution">
    <text evidence="6">The sequence shown here is derived from an EMBL/GenBank/DDBJ whole genome shotgun (WGS) entry which is preliminary data.</text>
</comment>
<evidence type="ECO:0000259" key="5">
    <source>
        <dbReference type="Pfam" id="PF13087"/>
    </source>
</evidence>
<keyword evidence="1" id="KW-0547">Nucleotide-binding</keyword>
<sequence length="121" mass="13845">MYGAQRDMLQDKFNSADWATPIRHVVRIGTVDSYQGKENSIILLSLVRNNHEHQDGFLRWPERVNVALSRAMDRLVIFGACSMWINREESALGMVLKEVRQFMEEGRAGIIPSLGLEEVVE</sequence>
<dbReference type="GO" id="GO:0043139">
    <property type="term" value="F:5'-3' DNA helicase activity"/>
    <property type="evidence" value="ECO:0007669"/>
    <property type="project" value="TreeGrafter"/>
</dbReference>
<keyword evidence="3" id="KW-0347">Helicase</keyword>
<dbReference type="Pfam" id="PF13087">
    <property type="entry name" value="AAA_12"/>
    <property type="match status" value="1"/>
</dbReference>
<dbReference type="PANTHER" id="PTHR43788">
    <property type="entry name" value="DNA2/NAM7 HELICASE FAMILY MEMBER"/>
    <property type="match status" value="1"/>
</dbReference>
<dbReference type="EMBL" id="LPIX01000073">
    <property type="protein sequence ID" value="KWD99165.1"/>
    <property type="molecule type" value="Genomic_DNA"/>
</dbReference>
<name>A0A107F8Z7_9BURK</name>
<dbReference type="PANTHER" id="PTHR43788:SF8">
    <property type="entry name" value="DNA-BINDING PROTEIN SMUBP-2"/>
    <property type="match status" value="1"/>
</dbReference>
<evidence type="ECO:0000256" key="2">
    <source>
        <dbReference type="ARBA" id="ARBA00022801"/>
    </source>
</evidence>
<protein>
    <recommendedName>
        <fullName evidence="5">DNA2/NAM7 helicase-like C-terminal domain-containing protein</fullName>
    </recommendedName>
</protein>
<dbReference type="GO" id="GO:0005524">
    <property type="term" value="F:ATP binding"/>
    <property type="evidence" value="ECO:0007669"/>
    <property type="project" value="UniProtKB-KW"/>
</dbReference>
<dbReference type="AlphaFoldDB" id="A0A107F8Z7"/>
<evidence type="ECO:0000256" key="1">
    <source>
        <dbReference type="ARBA" id="ARBA00022741"/>
    </source>
</evidence>
<feature type="domain" description="DNA2/NAM7 helicase-like C-terminal" evidence="5">
    <location>
        <begin position="1"/>
        <end position="81"/>
    </location>
</feature>
<reference evidence="6 7" key="1">
    <citation type="submission" date="2015-11" db="EMBL/GenBank/DDBJ databases">
        <title>Expanding the genomic diversity of Burkholderia species for the development of highly accurate diagnostics.</title>
        <authorList>
            <person name="Sahl J."/>
            <person name="Keim P."/>
            <person name="Wagner D."/>
        </authorList>
    </citation>
    <scope>NUCLEOTIDE SEQUENCE [LARGE SCALE GENOMIC DNA]</scope>
    <source>
        <strain evidence="6 7">MSMB2167WGS</strain>
    </source>
</reference>
<evidence type="ECO:0000256" key="4">
    <source>
        <dbReference type="ARBA" id="ARBA00022840"/>
    </source>
</evidence>
<dbReference type="InterPro" id="IPR041679">
    <property type="entry name" value="DNA2/NAM7-like_C"/>
</dbReference>
<gene>
    <name evidence="6" type="ORF">WL73_00085</name>
</gene>
<proteinExistence type="predicted"/>
<dbReference type="CDD" id="cd18808">
    <property type="entry name" value="SF1_C_Upf1"/>
    <property type="match status" value="1"/>
</dbReference>
<dbReference type="Gene3D" id="3.40.50.300">
    <property type="entry name" value="P-loop containing nucleotide triphosphate hydrolases"/>
    <property type="match status" value="1"/>
</dbReference>
<accession>A0A107F8Z7</accession>